<accession>A0A2M7B7H3</accession>
<feature type="domain" description="Smf/DprA SLOG" evidence="2">
    <location>
        <begin position="61"/>
        <end position="270"/>
    </location>
</feature>
<dbReference type="PANTHER" id="PTHR43022:SF1">
    <property type="entry name" value="PROTEIN SMF"/>
    <property type="match status" value="1"/>
</dbReference>
<sequence>MDEDKKYFNALNLILKANYSTLAKLKSEFGCYKRAFENLKETPRLDVETEWQKLQKQKIQLLLAEESEFPSLLKEIPWPPLGIYIKGETPKNEEIRIAVVGTRKATGVGKEITRRLAKELSDNGIVVISGLAFGIDSASHLGALEGSTKTMAVLGNEIGSVYPRQNYKLAKRILENGGCLISEYPLGYPSYPANFIARNRITSGLSIAAIIIEAPEQSGALSTARFAIEQNREVFVVPGPIDNKNYQGSLKLIREGATLITSVKDVLEDLGVKIPRSSSPERSPDRQANVKDKNQLLVIKIIQEAGSPLTIDKISSIAKLEPQVVNQAISFLIIEEIVKETEKGYIV</sequence>
<evidence type="ECO:0000256" key="1">
    <source>
        <dbReference type="ARBA" id="ARBA00006525"/>
    </source>
</evidence>
<dbReference type="SUPFAM" id="SSF102405">
    <property type="entry name" value="MCP/YpsA-like"/>
    <property type="match status" value="1"/>
</dbReference>
<comment type="caution">
    <text evidence="3">The sequence shown here is derived from an EMBL/GenBank/DDBJ whole genome shotgun (WGS) entry which is preliminary data.</text>
</comment>
<evidence type="ECO:0000313" key="3">
    <source>
        <dbReference type="EMBL" id="PIU99064.1"/>
    </source>
</evidence>
<reference evidence="4" key="1">
    <citation type="submission" date="2017-09" db="EMBL/GenBank/DDBJ databases">
        <title>Depth-based differentiation of microbial function through sediment-hosted aquifers and enrichment of novel symbionts in the deep terrestrial subsurface.</title>
        <authorList>
            <person name="Probst A.J."/>
            <person name="Ladd B."/>
            <person name="Jarett J.K."/>
            <person name="Geller-Mcgrath D.E."/>
            <person name="Sieber C.M.K."/>
            <person name="Emerson J.B."/>
            <person name="Anantharaman K."/>
            <person name="Thomas B.C."/>
            <person name="Malmstrom R."/>
            <person name="Stieglmeier M."/>
            <person name="Klingl A."/>
            <person name="Woyke T."/>
            <person name="Ryan C.M."/>
            <person name="Banfield J.F."/>
        </authorList>
    </citation>
    <scope>NUCLEOTIDE SEQUENCE [LARGE SCALE GENOMIC DNA]</scope>
</reference>
<dbReference type="Pfam" id="PF02481">
    <property type="entry name" value="DNA_processg_A"/>
    <property type="match status" value="1"/>
</dbReference>
<dbReference type="GO" id="GO:0009294">
    <property type="term" value="P:DNA-mediated transformation"/>
    <property type="evidence" value="ECO:0007669"/>
    <property type="project" value="InterPro"/>
</dbReference>
<name>A0A2M7B7H3_9BACT</name>
<dbReference type="Gene3D" id="3.40.50.450">
    <property type="match status" value="1"/>
</dbReference>
<gene>
    <name evidence="3" type="primary">dprA</name>
    <name evidence="3" type="ORF">COS59_01770</name>
</gene>
<dbReference type="EMBL" id="PEVH01000054">
    <property type="protein sequence ID" value="PIU99064.1"/>
    <property type="molecule type" value="Genomic_DNA"/>
</dbReference>
<dbReference type="PANTHER" id="PTHR43022">
    <property type="entry name" value="PROTEIN SMF"/>
    <property type="match status" value="1"/>
</dbReference>
<evidence type="ECO:0000259" key="2">
    <source>
        <dbReference type="Pfam" id="PF02481"/>
    </source>
</evidence>
<dbReference type="NCBIfam" id="TIGR00732">
    <property type="entry name" value="dprA"/>
    <property type="match status" value="1"/>
</dbReference>
<dbReference type="InterPro" id="IPR057666">
    <property type="entry name" value="DrpA_SLOG"/>
</dbReference>
<protein>
    <submittedName>
        <fullName evidence="3">DNA-protecting protein DprA</fullName>
    </submittedName>
</protein>
<dbReference type="Proteomes" id="UP000230131">
    <property type="component" value="Unassembled WGS sequence"/>
</dbReference>
<organism evidence="3 4">
    <name type="scientific">Candidatus Wolfebacteria bacterium CG03_land_8_20_14_0_80_36_15</name>
    <dbReference type="NCBI Taxonomy" id="1975067"/>
    <lineage>
        <taxon>Bacteria</taxon>
        <taxon>Candidatus Wolfeibacteriota</taxon>
    </lineage>
</organism>
<dbReference type="InterPro" id="IPR003488">
    <property type="entry name" value="DprA"/>
</dbReference>
<evidence type="ECO:0000313" key="4">
    <source>
        <dbReference type="Proteomes" id="UP000230131"/>
    </source>
</evidence>
<dbReference type="AlphaFoldDB" id="A0A2M7B7H3"/>
<proteinExistence type="inferred from homology"/>
<comment type="similarity">
    <text evidence="1">Belongs to the DprA/Smf family.</text>
</comment>